<dbReference type="AlphaFoldDB" id="A0A6G4TYW1"/>
<keyword evidence="9" id="KW-0812">Transmembrane</keyword>
<dbReference type="PANTHER" id="PTHR43671">
    <property type="entry name" value="SERINE/THREONINE-PROTEIN KINASE NEK"/>
    <property type="match status" value="1"/>
</dbReference>
<evidence type="ECO:0000256" key="9">
    <source>
        <dbReference type="SAM" id="Phobius"/>
    </source>
</evidence>
<dbReference type="Pfam" id="PF00069">
    <property type="entry name" value="Pkinase"/>
    <property type="match status" value="1"/>
</dbReference>
<evidence type="ECO:0000256" key="7">
    <source>
        <dbReference type="PROSITE-ProRule" id="PRU10141"/>
    </source>
</evidence>
<dbReference type="InterPro" id="IPR011009">
    <property type="entry name" value="Kinase-like_dom_sf"/>
</dbReference>
<keyword evidence="11" id="KW-0723">Serine/threonine-protein kinase</keyword>
<dbReference type="InterPro" id="IPR050660">
    <property type="entry name" value="NEK_Ser/Thr_kinase"/>
</dbReference>
<dbReference type="PROSITE" id="PS00108">
    <property type="entry name" value="PROTEIN_KINASE_ST"/>
    <property type="match status" value="1"/>
</dbReference>
<comment type="similarity">
    <text evidence="1">Belongs to the protein kinase superfamily. NEK Ser/Thr protein kinase family. NIMA subfamily.</text>
</comment>
<dbReference type="InterPro" id="IPR017441">
    <property type="entry name" value="Protein_kinase_ATP_BS"/>
</dbReference>
<reference evidence="11 12" key="1">
    <citation type="submission" date="2020-02" db="EMBL/GenBank/DDBJ databases">
        <title>Whole-genome analyses of novel actinobacteria.</title>
        <authorList>
            <person name="Sahin N."/>
        </authorList>
    </citation>
    <scope>NUCLEOTIDE SEQUENCE [LARGE SCALE GENOMIC DNA]</scope>
    <source>
        <strain evidence="11 12">A7024</strain>
    </source>
</reference>
<dbReference type="Proteomes" id="UP000481583">
    <property type="component" value="Unassembled WGS sequence"/>
</dbReference>
<dbReference type="CDD" id="cd14014">
    <property type="entry name" value="STKc_PknB_like"/>
    <property type="match status" value="1"/>
</dbReference>
<keyword evidence="4 7" id="KW-0547">Nucleotide-binding</keyword>
<evidence type="ECO:0000256" key="3">
    <source>
        <dbReference type="ARBA" id="ARBA00022679"/>
    </source>
</evidence>
<feature type="domain" description="Protein kinase" evidence="10">
    <location>
        <begin position="17"/>
        <end position="278"/>
    </location>
</feature>
<dbReference type="RefSeq" id="WP_165237326.1">
    <property type="nucleotide sequence ID" value="NZ_JAAKZV010000053.1"/>
</dbReference>
<feature type="region of interest" description="Disordered" evidence="8">
    <location>
        <begin position="278"/>
        <end position="307"/>
    </location>
</feature>
<proteinExistence type="inferred from homology"/>
<feature type="region of interest" description="Disordered" evidence="8">
    <location>
        <begin position="359"/>
        <end position="391"/>
    </location>
</feature>
<feature type="binding site" evidence="7">
    <location>
        <position position="45"/>
    </location>
    <ligand>
        <name>ATP</name>
        <dbReference type="ChEBI" id="CHEBI:30616"/>
    </ligand>
</feature>
<dbReference type="PANTHER" id="PTHR43671:SF13">
    <property type="entry name" value="SERINE_THREONINE-PROTEIN KINASE NEK2"/>
    <property type="match status" value="1"/>
</dbReference>
<dbReference type="SUPFAM" id="SSF56112">
    <property type="entry name" value="Protein kinase-like (PK-like)"/>
    <property type="match status" value="1"/>
</dbReference>
<keyword evidence="3" id="KW-0808">Transferase</keyword>
<feature type="compositionally biased region" description="Low complexity" evidence="8">
    <location>
        <begin position="368"/>
        <end position="377"/>
    </location>
</feature>
<dbReference type="GO" id="GO:0004674">
    <property type="term" value="F:protein serine/threonine kinase activity"/>
    <property type="evidence" value="ECO:0007669"/>
    <property type="project" value="UniProtKB-KW"/>
</dbReference>
<sequence length="558" mass="58795">MAPEHLRPQDPAQLGPHVLLGRLGAGGMGQVYLGRSPGGRQLAIKVIRDDFADAAPDALDRFRREVETVRAVHGAYTANLVDAALDAPPYWLATEYVPGPTLLQAVRRHGPLPPDSCLRLFAALAEALASVHAYGVLHRDLKPHNIILSPVGPKLIDFGIARGLEQSALTHTGMVPGTPGFLAPEVLIRNEAGEAADVFALGATMAYAATGRAPYGDGQAHGVSYRVVHEEIDVAGVPAGVAELIRACAAKEPEERPGLAEVIRRCGVTTALVEDPHYGALAGPGEAVPAESGPPTGGTPQPHPATYVPTVAAQSGAATGRMPSGTRRKGWILAAAGTAVAVAALAGVGAWLLPDGDGGKDPAGKGKGSAAPKSPAGDKPSADGAPANIRETGPVRDAWVDGGCMTSGFQERAEGFQIFPERKPVPRGTRSLTVEWRATYRAIAMKEAAPYYVVAAVRPPHEIDAETGRPIEGLKQANMQLGYVTEPMDLFDSEEEAEKVSYPEDFRNPRPVEGAKIKKLKGGPIPFTNDPGDWTVLYYHVESPTEYRLIACSGFEVK</sequence>
<dbReference type="EC" id="2.7.11.1" evidence="2"/>
<evidence type="ECO:0000256" key="1">
    <source>
        <dbReference type="ARBA" id="ARBA00010886"/>
    </source>
</evidence>
<evidence type="ECO:0000259" key="10">
    <source>
        <dbReference type="PROSITE" id="PS50011"/>
    </source>
</evidence>
<organism evidence="11 12">
    <name type="scientific">Streptomyces coryli</name>
    <dbReference type="NCBI Taxonomy" id="1128680"/>
    <lineage>
        <taxon>Bacteria</taxon>
        <taxon>Bacillati</taxon>
        <taxon>Actinomycetota</taxon>
        <taxon>Actinomycetes</taxon>
        <taxon>Kitasatosporales</taxon>
        <taxon>Streptomycetaceae</taxon>
        <taxon>Streptomyces</taxon>
    </lineage>
</organism>
<keyword evidence="5 11" id="KW-0418">Kinase</keyword>
<accession>A0A6G4TYW1</accession>
<keyword evidence="9" id="KW-0472">Membrane</keyword>
<evidence type="ECO:0000256" key="5">
    <source>
        <dbReference type="ARBA" id="ARBA00022777"/>
    </source>
</evidence>
<dbReference type="PROSITE" id="PS50011">
    <property type="entry name" value="PROTEIN_KINASE_DOM"/>
    <property type="match status" value="1"/>
</dbReference>
<protein>
    <recommendedName>
        <fullName evidence="2">non-specific serine/threonine protein kinase</fullName>
        <ecNumber evidence="2">2.7.11.1</ecNumber>
    </recommendedName>
</protein>
<keyword evidence="12" id="KW-1185">Reference proteome</keyword>
<evidence type="ECO:0000256" key="4">
    <source>
        <dbReference type="ARBA" id="ARBA00022741"/>
    </source>
</evidence>
<keyword evidence="6 7" id="KW-0067">ATP-binding</keyword>
<dbReference type="PROSITE" id="PS00107">
    <property type="entry name" value="PROTEIN_KINASE_ATP"/>
    <property type="match status" value="1"/>
</dbReference>
<dbReference type="Gene3D" id="1.10.510.10">
    <property type="entry name" value="Transferase(Phosphotransferase) domain 1"/>
    <property type="match status" value="1"/>
</dbReference>
<evidence type="ECO:0000256" key="6">
    <source>
        <dbReference type="ARBA" id="ARBA00022840"/>
    </source>
</evidence>
<dbReference type="EMBL" id="JAAKZV010000053">
    <property type="protein sequence ID" value="NGN65165.1"/>
    <property type="molecule type" value="Genomic_DNA"/>
</dbReference>
<gene>
    <name evidence="11" type="ORF">G5C51_14815</name>
</gene>
<evidence type="ECO:0000313" key="12">
    <source>
        <dbReference type="Proteomes" id="UP000481583"/>
    </source>
</evidence>
<comment type="caution">
    <text evidence="11">The sequence shown here is derived from an EMBL/GenBank/DDBJ whole genome shotgun (WGS) entry which is preliminary data.</text>
</comment>
<name>A0A6G4TYW1_9ACTN</name>
<dbReference type="InterPro" id="IPR008271">
    <property type="entry name" value="Ser/Thr_kinase_AS"/>
</dbReference>
<dbReference type="Gene3D" id="3.30.200.20">
    <property type="entry name" value="Phosphorylase Kinase, domain 1"/>
    <property type="match status" value="1"/>
</dbReference>
<evidence type="ECO:0000256" key="8">
    <source>
        <dbReference type="SAM" id="MobiDB-lite"/>
    </source>
</evidence>
<dbReference type="InterPro" id="IPR000719">
    <property type="entry name" value="Prot_kinase_dom"/>
</dbReference>
<feature type="transmembrane region" description="Helical" evidence="9">
    <location>
        <begin position="331"/>
        <end position="353"/>
    </location>
</feature>
<dbReference type="GO" id="GO:0005524">
    <property type="term" value="F:ATP binding"/>
    <property type="evidence" value="ECO:0007669"/>
    <property type="project" value="UniProtKB-UniRule"/>
</dbReference>
<dbReference type="SMART" id="SM00220">
    <property type="entry name" value="S_TKc"/>
    <property type="match status" value="1"/>
</dbReference>
<evidence type="ECO:0000256" key="2">
    <source>
        <dbReference type="ARBA" id="ARBA00012513"/>
    </source>
</evidence>
<evidence type="ECO:0000313" key="11">
    <source>
        <dbReference type="EMBL" id="NGN65165.1"/>
    </source>
</evidence>
<keyword evidence="9" id="KW-1133">Transmembrane helix</keyword>